<name>A0A561EMN5_9ACTN</name>
<dbReference type="InterPro" id="IPR036390">
    <property type="entry name" value="WH_DNA-bd_sf"/>
</dbReference>
<dbReference type="EMBL" id="VIVR01000001">
    <property type="protein sequence ID" value="TWE16878.1"/>
    <property type="molecule type" value="Genomic_DNA"/>
</dbReference>
<sequence length="246" mass="26716">MPTPPYRQIADELRRQILSGELGAGEKVPSENALALQHGVAPETARAALGVLAAEGLTEARRGSGTRVRDFKPILRRGTKRLAQSGWGEGRSIWEADLDGRPLTTDRVTVEELPCPAHIARALDLEADAPVWVRDRRYLVEDQPVMLATSYLPAVIVAGSPITEPDTGPGGTYARLADLGHKPVHFREVARARMPLPDEAEALALGKGTPVVLIVRYAYAAGGLPVEVNEMTLDASRYLMEWEFPA</sequence>
<evidence type="ECO:0000313" key="5">
    <source>
        <dbReference type="EMBL" id="TWE16878.1"/>
    </source>
</evidence>
<keyword evidence="6" id="KW-1185">Reference proteome</keyword>
<evidence type="ECO:0000256" key="1">
    <source>
        <dbReference type="ARBA" id="ARBA00023015"/>
    </source>
</evidence>
<dbReference type="PANTHER" id="PTHR44846">
    <property type="entry name" value="MANNOSYL-D-GLYCERATE TRANSPORT/METABOLISM SYSTEM REPRESSOR MNGR-RELATED"/>
    <property type="match status" value="1"/>
</dbReference>
<dbReference type="InterPro" id="IPR000524">
    <property type="entry name" value="Tscrpt_reg_HTH_GntR"/>
</dbReference>
<evidence type="ECO:0000256" key="2">
    <source>
        <dbReference type="ARBA" id="ARBA00023125"/>
    </source>
</evidence>
<organism evidence="5 6">
    <name type="scientific">Kitasatospora atroaurantiaca</name>
    <dbReference type="NCBI Taxonomy" id="285545"/>
    <lineage>
        <taxon>Bacteria</taxon>
        <taxon>Bacillati</taxon>
        <taxon>Actinomycetota</taxon>
        <taxon>Actinomycetes</taxon>
        <taxon>Kitasatosporales</taxon>
        <taxon>Streptomycetaceae</taxon>
        <taxon>Kitasatospora</taxon>
    </lineage>
</organism>
<dbReference type="Gene3D" id="1.10.10.10">
    <property type="entry name" value="Winged helix-like DNA-binding domain superfamily/Winged helix DNA-binding domain"/>
    <property type="match status" value="1"/>
</dbReference>
<dbReference type="Gene3D" id="3.40.1410.10">
    <property type="entry name" value="Chorismate lyase-like"/>
    <property type="match status" value="1"/>
</dbReference>
<proteinExistence type="predicted"/>
<reference evidence="5 6" key="1">
    <citation type="submission" date="2019-06" db="EMBL/GenBank/DDBJ databases">
        <title>Sequencing the genomes of 1000 actinobacteria strains.</title>
        <authorList>
            <person name="Klenk H.-P."/>
        </authorList>
    </citation>
    <scope>NUCLEOTIDE SEQUENCE [LARGE SCALE GENOMIC DNA]</scope>
    <source>
        <strain evidence="5 6">DSM 41649</strain>
    </source>
</reference>
<dbReference type="AlphaFoldDB" id="A0A561EMN5"/>
<dbReference type="GO" id="GO:0003700">
    <property type="term" value="F:DNA-binding transcription factor activity"/>
    <property type="evidence" value="ECO:0007669"/>
    <property type="project" value="InterPro"/>
</dbReference>
<dbReference type="Pfam" id="PF07702">
    <property type="entry name" value="UTRA"/>
    <property type="match status" value="1"/>
</dbReference>
<protein>
    <submittedName>
        <fullName evidence="5">GntR family transcriptional regulator</fullName>
    </submittedName>
</protein>
<dbReference type="InterPro" id="IPR050679">
    <property type="entry name" value="Bact_HTH_transcr_reg"/>
</dbReference>
<dbReference type="SUPFAM" id="SSF46785">
    <property type="entry name" value="Winged helix' DNA-binding domain"/>
    <property type="match status" value="1"/>
</dbReference>
<evidence type="ECO:0000313" key="6">
    <source>
        <dbReference type="Proteomes" id="UP000318416"/>
    </source>
</evidence>
<dbReference type="InterPro" id="IPR036388">
    <property type="entry name" value="WH-like_DNA-bd_sf"/>
</dbReference>
<keyword evidence="2" id="KW-0238">DNA-binding</keyword>
<dbReference type="InterPro" id="IPR011663">
    <property type="entry name" value="UTRA"/>
</dbReference>
<dbReference type="CDD" id="cd07377">
    <property type="entry name" value="WHTH_GntR"/>
    <property type="match status" value="1"/>
</dbReference>
<dbReference type="SMART" id="SM00345">
    <property type="entry name" value="HTH_GNTR"/>
    <property type="match status" value="1"/>
</dbReference>
<accession>A0A561EMN5</accession>
<dbReference type="GO" id="GO:0003677">
    <property type="term" value="F:DNA binding"/>
    <property type="evidence" value="ECO:0007669"/>
    <property type="project" value="UniProtKB-KW"/>
</dbReference>
<dbReference type="GO" id="GO:0045892">
    <property type="term" value="P:negative regulation of DNA-templated transcription"/>
    <property type="evidence" value="ECO:0007669"/>
    <property type="project" value="TreeGrafter"/>
</dbReference>
<dbReference type="SMART" id="SM00866">
    <property type="entry name" value="UTRA"/>
    <property type="match status" value="1"/>
</dbReference>
<feature type="domain" description="HTH gntR-type" evidence="4">
    <location>
        <begin position="3"/>
        <end position="71"/>
    </location>
</feature>
<keyword evidence="3" id="KW-0804">Transcription</keyword>
<keyword evidence="1" id="KW-0805">Transcription regulation</keyword>
<dbReference type="Pfam" id="PF00392">
    <property type="entry name" value="GntR"/>
    <property type="match status" value="1"/>
</dbReference>
<dbReference type="Proteomes" id="UP000318416">
    <property type="component" value="Unassembled WGS sequence"/>
</dbReference>
<dbReference type="SUPFAM" id="SSF64288">
    <property type="entry name" value="Chorismate lyase-like"/>
    <property type="match status" value="1"/>
</dbReference>
<dbReference type="PROSITE" id="PS50949">
    <property type="entry name" value="HTH_GNTR"/>
    <property type="match status" value="1"/>
</dbReference>
<dbReference type="RefSeq" id="WP_246192586.1">
    <property type="nucleotide sequence ID" value="NZ_BAAABR010000036.1"/>
</dbReference>
<gene>
    <name evidence="5" type="ORF">FB465_1871</name>
</gene>
<evidence type="ECO:0000256" key="3">
    <source>
        <dbReference type="ARBA" id="ARBA00023163"/>
    </source>
</evidence>
<dbReference type="PANTHER" id="PTHR44846:SF17">
    <property type="entry name" value="GNTR-FAMILY TRANSCRIPTIONAL REGULATOR"/>
    <property type="match status" value="1"/>
</dbReference>
<dbReference type="InterPro" id="IPR028978">
    <property type="entry name" value="Chorismate_lyase_/UTRA_dom_sf"/>
</dbReference>
<evidence type="ECO:0000259" key="4">
    <source>
        <dbReference type="PROSITE" id="PS50949"/>
    </source>
</evidence>
<comment type="caution">
    <text evidence="5">The sequence shown here is derived from an EMBL/GenBank/DDBJ whole genome shotgun (WGS) entry which is preliminary data.</text>
</comment>